<dbReference type="Gene3D" id="3.50.50.60">
    <property type="entry name" value="FAD/NAD(P)-binding domain"/>
    <property type="match status" value="2"/>
</dbReference>
<dbReference type="RefSeq" id="WP_114532997.1">
    <property type="nucleotide sequence ID" value="NZ_QQBH01000039.1"/>
</dbReference>
<feature type="domain" description="FAD-binding" evidence="4">
    <location>
        <begin position="5"/>
        <end position="335"/>
    </location>
</feature>
<dbReference type="InterPro" id="IPR050641">
    <property type="entry name" value="RIFMO-like"/>
</dbReference>
<dbReference type="OrthoDB" id="8670884at2"/>
<accession>A0A369V1X8</accession>
<comment type="cofactor">
    <cofactor evidence="1">
        <name>FAD</name>
        <dbReference type="ChEBI" id="CHEBI:57692"/>
    </cofactor>
</comment>
<dbReference type="InterPro" id="IPR002938">
    <property type="entry name" value="FAD-bd"/>
</dbReference>
<gene>
    <name evidence="5" type="ORF">DVZ84_34375</name>
</gene>
<evidence type="ECO:0000313" key="5">
    <source>
        <dbReference type="EMBL" id="RDD84549.1"/>
    </source>
</evidence>
<keyword evidence="2" id="KW-0285">Flavoprotein</keyword>
<dbReference type="EMBL" id="QQBH01000039">
    <property type="protein sequence ID" value="RDD84549.1"/>
    <property type="molecule type" value="Genomic_DNA"/>
</dbReference>
<evidence type="ECO:0000256" key="1">
    <source>
        <dbReference type="ARBA" id="ARBA00001974"/>
    </source>
</evidence>
<evidence type="ECO:0000313" key="6">
    <source>
        <dbReference type="Proteomes" id="UP000253742"/>
    </source>
</evidence>
<dbReference type="Gene3D" id="3.30.70.2450">
    <property type="match status" value="1"/>
</dbReference>
<keyword evidence="3" id="KW-0274">FAD</keyword>
<proteinExistence type="predicted"/>
<dbReference type="Proteomes" id="UP000253742">
    <property type="component" value="Unassembled WGS sequence"/>
</dbReference>
<dbReference type="Gene3D" id="3.40.30.120">
    <property type="match status" value="1"/>
</dbReference>
<dbReference type="InterPro" id="IPR036188">
    <property type="entry name" value="FAD/NAD-bd_sf"/>
</dbReference>
<dbReference type="SUPFAM" id="SSF51905">
    <property type="entry name" value="FAD/NAD(P)-binding domain"/>
    <property type="match status" value="1"/>
</dbReference>
<protein>
    <submittedName>
        <fullName evidence="5">Monooxygenase</fullName>
    </submittedName>
</protein>
<dbReference type="Pfam" id="PF01494">
    <property type="entry name" value="FAD_binding_3"/>
    <property type="match status" value="1"/>
</dbReference>
<dbReference type="PRINTS" id="PR00420">
    <property type="entry name" value="RNGMNOXGNASE"/>
</dbReference>
<keyword evidence="5" id="KW-0560">Oxidoreductase</keyword>
<name>A0A369V1X8_9ACTN</name>
<dbReference type="PANTHER" id="PTHR43004:SF19">
    <property type="entry name" value="BINDING MONOOXYGENASE, PUTATIVE (JCVI)-RELATED"/>
    <property type="match status" value="1"/>
</dbReference>
<evidence type="ECO:0000259" key="4">
    <source>
        <dbReference type="Pfam" id="PF01494"/>
    </source>
</evidence>
<comment type="caution">
    <text evidence="5">The sequence shown here is derived from an EMBL/GenBank/DDBJ whole genome shotgun (WGS) entry which is preliminary data.</text>
</comment>
<evidence type="ECO:0000256" key="3">
    <source>
        <dbReference type="ARBA" id="ARBA00022827"/>
    </source>
</evidence>
<dbReference type="GO" id="GO:0016709">
    <property type="term" value="F:oxidoreductase activity, acting on paired donors, with incorporation or reduction of molecular oxygen, NAD(P)H as one donor, and incorporation of one atom of oxygen"/>
    <property type="evidence" value="ECO:0007669"/>
    <property type="project" value="UniProtKB-ARBA"/>
</dbReference>
<organism evidence="5 6">
    <name type="scientific">Streptomyces parvulus</name>
    <dbReference type="NCBI Taxonomy" id="146923"/>
    <lineage>
        <taxon>Bacteria</taxon>
        <taxon>Bacillati</taxon>
        <taxon>Actinomycetota</taxon>
        <taxon>Actinomycetes</taxon>
        <taxon>Kitasatosporales</taxon>
        <taxon>Streptomycetaceae</taxon>
        <taxon>Streptomyces</taxon>
    </lineage>
</organism>
<evidence type="ECO:0000256" key="2">
    <source>
        <dbReference type="ARBA" id="ARBA00022630"/>
    </source>
</evidence>
<keyword evidence="5" id="KW-0503">Monooxygenase</keyword>
<sequence>MDTFDADVIIVGAGPTGLMLAGELSLGGVHALVLDRLDEPIRESRALGFSARTIEEFTQRGLLSRLGDVDVIPFGHFGGVPLDYRVLSGGSYGARGIPQSRTEAMLAGWIAERGVEVRRGVEVTGIEQDERAVRVHVSTAAGPRTLSARHVVGCDGARSAVRTGAGIDFPGSAPTVELRFADIAGVPLRPRFSGEPVPGGMVMVLPLGPDRSRVIYYDRAQPLRTGAGPITFDEVAEAFGRLSGEDISAATPLWVSSTTDVSRQAAQYRKGRVFVAGDAAHIHLPIGAQGMSAGIQDAVNLGWKLALHLKGLAPDSLLDTYHSERHPVGARILANTLAQRTLYLGGPDTDPLRQVFTELAALAPVQRHLVGMVTGLDIRHDVAGGGHPLLGRRLEDRQVTLDGVKQSALTLLHHGRGLLLDLAGSPQVRDAARPWSDRVDTLTVQDTGDGYGPGALLVRPDGYIAWAGHAGEGPACGATDIPLTDALARWFGPAA</sequence>
<dbReference type="PANTHER" id="PTHR43004">
    <property type="entry name" value="TRK SYSTEM POTASSIUM UPTAKE PROTEIN"/>
    <property type="match status" value="1"/>
</dbReference>
<dbReference type="GO" id="GO:0071949">
    <property type="term" value="F:FAD binding"/>
    <property type="evidence" value="ECO:0007669"/>
    <property type="project" value="InterPro"/>
</dbReference>
<reference evidence="5 6" key="1">
    <citation type="submission" date="2018-07" db="EMBL/GenBank/DDBJ databases">
        <title>Genome guided investigation of antibiotics producing actinomycetales strain isolated from a Macau mangrove ecosystem.</title>
        <authorList>
            <person name="Hu D."/>
        </authorList>
    </citation>
    <scope>NUCLEOTIDE SEQUENCE [LARGE SCALE GENOMIC DNA]</scope>
    <source>
        <strain evidence="5 6">2297</strain>
    </source>
</reference>
<dbReference type="AlphaFoldDB" id="A0A369V1X8"/>
<dbReference type="Pfam" id="PF21274">
    <property type="entry name" value="Rng_hyd_C"/>
    <property type="match status" value="1"/>
</dbReference>